<dbReference type="SUPFAM" id="SSF52540">
    <property type="entry name" value="P-loop containing nucleoside triphosphate hydrolases"/>
    <property type="match status" value="1"/>
</dbReference>
<evidence type="ECO:0000256" key="1">
    <source>
        <dbReference type="ARBA" id="ARBA00004651"/>
    </source>
</evidence>
<feature type="transmembrane region" description="Helical" evidence="9">
    <location>
        <begin position="332"/>
        <end position="354"/>
    </location>
</feature>
<gene>
    <name evidence="12" type="ORF">DWV06_11655</name>
</gene>
<evidence type="ECO:0000256" key="6">
    <source>
        <dbReference type="ARBA" id="ARBA00022840"/>
    </source>
</evidence>
<dbReference type="GO" id="GO:0016887">
    <property type="term" value="F:ATP hydrolysis activity"/>
    <property type="evidence" value="ECO:0007669"/>
    <property type="project" value="InterPro"/>
</dbReference>
<evidence type="ECO:0000256" key="5">
    <source>
        <dbReference type="ARBA" id="ARBA00022741"/>
    </source>
</evidence>
<dbReference type="CDD" id="cd18548">
    <property type="entry name" value="ABC_6TM_Tm287_like"/>
    <property type="match status" value="1"/>
</dbReference>
<comment type="caution">
    <text evidence="12">The sequence shown here is derived from an EMBL/GenBank/DDBJ whole genome shotgun (WGS) entry which is preliminary data.</text>
</comment>
<keyword evidence="5" id="KW-0547">Nucleotide-binding</keyword>
<feature type="transmembrane region" description="Helical" evidence="9">
    <location>
        <begin position="302"/>
        <end position="326"/>
    </location>
</feature>
<dbReference type="InterPro" id="IPR027417">
    <property type="entry name" value="P-loop_NTPase"/>
</dbReference>
<evidence type="ECO:0000313" key="12">
    <source>
        <dbReference type="EMBL" id="RDU23015.1"/>
    </source>
</evidence>
<keyword evidence="7 9" id="KW-1133">Transmembrane helix</keyword>
<dbReference type="InterPro" id="IPR039421">
    <property type="entry name" value="Type_1_exporter"/>
</dbReference>
<keyword evidence="6 12" id="KW-0067">ATP-binding</keyword>
<evidence type="ECO:0000256" key="3">
    <source>
        <dbReference type="ARBA" id="ARBA00022475"/>
    </source>
</evidence>
<accession>A0A371ATX4</accession>
<dbReference type="PROSITE" id="PS00211">
    <property type="entry name" value="ABC_TRANSPORTER_1"/>
    <property type="match status" value="1"/>
</dbReference>
<protein>
    <submittedName>
        <fullName evidence="12">ABC transporter ATP-binding protein</fullName>
    </submittedName>
</protein>
<dbReference type="GO" id="GO:0005886">
    <property type="term" value="C:plasma membrane"/>
    <property type="evidence" value="ECO:0007669"/>
    <property type="project" value="UniProtKB-SubCell"/>
</dbReference>
<dbReference type="InterPro" id="IPR003593">
    <property type="entry name" value="AAA+_ATPase"/>
</dbReference>
<dbReference type="InterPro" id="IPR003439">
    <property type="entry name" value="ABC_transporter-like_ATP-bd"/>
</dbReference>
<dbReference type="Pfam" id="PF00005">
    <property type="entry name" value="ABC_tran"/>
    <property type="match status" value="1"/>
</dbReference>
<feature type="domain" description="ABC transporter" evidence="10">
    <location>
        <begin position="510"/>
        <end position="745"/>
    </location>
</feature>
<dbReference type="GO" id="GO:0005524">
    <property type="term" value="F:ATP binding"/>
    <property type="evidence" value="ECO:0007669"/>
    <property type="project" value="UniProtKB-KW"/>
</dbReference>
<feature type="domain" description="ABC transmembrane type-1" evidence="11">
    <location>
        <begin position="233"/>
        <end position="475"/>
    </location>
</feature>
<evidence type="ECO:0000256" key="7">
    <source>
        <dbReference type="ARBA" id="ARBA00022989"/>
    </source>
</evidence>
<feature type="transmembrane region" description="Helical" evidence="9">
    <location>
        <begin position="455"/>
        <end position="473"/>
    </location>
</feature>
<proteinExistence type="predicted"/>
<evidence type="ECO:0000256" key="2">
    <source>
        <dbReference type="ARBA" id="ARBA00022448"/>
    </source>
</evidence>
<dbReference type="Gene3D" id="1.20.1560.10">
    <property type="entry name" value="ABC transporter type 1, transmembrane domain"/>
    <property type="match status" value="1"/>
</dbReference>
<reference evidence="12 13" key="1">
    <citation type="submission" date="2018-07" db="EMBL/GenBank/DDBJ databases">
        <title>Anaerosacharophilus polymeroproducens gen. nov. sp. nov., an anaerobic bacterium isolated from salt field.</title>
        <authorList>
            <person name="Kim W."/>
            <person name="Yang S.-H."/>
            <person name="Oh J."/>
            <person name="Lee J.-H."/>
            <person name="Kwon K.K."/>
        </authorList>
    </citation>
    <scope>NUCLEOTIDE SEQUENCE [LARGE SCALE GENOMIC DNA]</scope>
    <source>
        <strain evidence="12 13">MCWD5</strain>
    </source>
</reference>
<dbReference type="SUPFAM" id="SSF90123">
    <property type="entry name" value="ABC transporter transmembrane region"/>
    <property type="match status" value="1"/>
</dbReference>
<feature type="transmembrane region" description="Helical" evidence="9">
    <location>
        <begin position="412"/>
        <end position="435"/>
    </location>
</feature>
<dbReference type="Pfam" id="PF00664">
    <property type="entry name" value="ABC_membrane"/>
    <property type="match status" value="1"/>
</dbReference>
<dbReference type="Gene3D" id="3.40.50.300">
    <property type="entry name" value="P-loop containing nucleotide triphosphate hydrolases"/>
    <property type="match status" value="1"/>
</dbReference>
<dbReference type="PROSITE" id="PS50893">
    <property type="entry name" value="ABC_TRANSPORTER_2"/>
    <property type="match status" value="1"/>
</dbReference>
<dbReference type="PROSITE" id="PS50929">
    <property type="entry name" value="ABC_TM1F"/>
    <property type="match status" value="1"/>
</dbReference>
<evidence type="ECO:0000256" key="4">
    <source>
        <dbReference type="ARBA" id="ARBA00022692"/>
    </source>
</evidence>
<dbReference type="AlphaFoldDB" id="A0A371ATX4"/>
<keyword evidence="2" id="KW-0813">Transport</keyword>
<dbReference type="SMART" id="SM00382">
    <property type="entry name" value="AAA"/>
    <property type="match status" value="1"/>
</dbReference>
<dbReference type="FunFam" id="3.40.50.300:FF:000221">
    <property type="entry name" value="Multidrug ABC transporter ATP-binding protein"/>
    <property type="match status" value="1"/>
</dbReference>
<comment type="subcellular location">
    <subcellularLocation>
        <location evidence="1">Cell membrane</location>
        <topology evidence="1">Multi-pass membrane protein</topology>
    </subcellularLocation>
</comment>
<dbReference type="RefSeq" id="WP_115482357.1">
    <property type="nucleotide sequence ID" value="NZ_QRCT01000034.1"/>
</dbReference>
<evidence type="ECO:0000313" key="13">
    <source>
        <dbReference type="Proteomes" id="UP000255036"/>
    </source>
</evidence>
<dbReference type="InterPro" id="IPR011527">
    <property type="entry name" value="ABC1_TM_dom"/>
</dbReference>
<dbReference type="Proteomes" id="UP000255036">
    <property type="component" value="Unassembled WGS sequence"/>
</dbReference>
<name>A0A371ATX4_9FIRM</name>
<sequence>MKEFRKILAKTKVSILFVIVLLIIQAACDLSLPAYTSNIVNVGIQQGGIDSLVPDAIRKSEMDKVLLFTKKEQEDILQYYKFCSKENLSKEKFSSYKSKYPIIEKEGIYVLKSNLAKEEKNKIEAKLKTPMLITYMLSADISQLSGKNSEKENGDAMKNSFLQSIPEGTDVFAVITKMPEENINELVKEFEKKFDSLGSSITKQFGISYLKGEYNAINMDVKSIQIKYIVFTGLKMLLVALLAMGTTILVTLLGAKIGTKVSKDLRSSVFSKVLHFSNQELNKFSTSSLITRSTNDIQQIQMLLVMMARMIVYAPIIGIGALIKVTRTGSDMFWVIGVAVGAMLLLILILMQVAMPKFKQVQQLVDKVNQVAREILTGLPVIRAFNTERYEEKRFDGANRDLTKVNLFVNRVMMFMMPTMMFIMNGISILILWVGADSVNKGSMQVGDIMAFIQYTIQIIMAFLMLSLMSIILPRAIVSAKRICEVLDTEATILDPDDTKSFDNRDRGYVEFKEVSFRYPKATENVLNHISFTAKPGETTAIIGSTGSGKSTLINLIPRLYDVTEGMITVNGIDIREISQHNLREKIGFAPQKALLFSGTIESNIAYGKDNISDEEIQKAARIAQASDFIDEKPEKYKDSIAQNGDNVSGGQKQRLAIARALAKDADIFIFDDSFSALDYKTDRILRQTLKNELNDRTIIIVAQRISTVINADQIVVLDEGNIVGMGKHKDLIESCEVYRDIAYSQLSEEELMQGGGVIA</sequence>
<evidence type="ECO:0000256" key="8">
    <source>
        <dbReference type="ARBA" id="ARBA00023136"/>
    </source>
</evidence>
<keyword evidence="3" id="KW-1003">Cell membrane</keyword>
<dbReference type="InterPro" id="IPR017871">
    <property type="entry name" value="ABC_transporter-like_CS"/>
</dbReference>
<keyword evidence="13" id="KW-1185">Reference proteome</keyword>
<dbReference type="GO" id="GO:0015421">
    <property type="term" value="F:ABC-type oligopeptide transporter activity"/>
    <property type="evidence" value="ECO:0007669"/>
    <property type="project" value="TreeGrafter"/>
</dbReference>
<evidence type="ECO:0000259" key="11">
    <source>
        <dbReference type="PROSITE" id="PS50929"/>
    </source>
</evidence>
<dbReference type="PANTHER" id="PTHR43394:SF1">
    <property type="entry name" value="ATP-BINDING CASSETTE SUB-FAMILY B MEMBER 10, MITOCHONDRIAL"/>
    <property type="match status" value="1"/>
</dbReference>
<feature type="transmembrane region" description="Helical" evidence="9">
    <location>
        <begin position="228"/>
        <end position="253"/>
    </location>
</feature>
<evidence type="ECO:0000259" key="10">
    <source>
        <dbReference type="PROSITE" id="PS50893"/>
    </source>
</evidence>
<dbReference type="PANTHER" id="PTHR43394">
    <property type="entry name" value="ATP-DEPENDENT PERMEASE MDL1, MITOCHONDRIAL"/>
    <property type="match status" value="1"/>
</dbReference>
<dbReference type="OrthoDB" id="9762778at2"/>
<evidence type="ECO:0000256" key="9">
    <source>
        <dbReference type="SAM" id="Phobius"/>
    </source>
</evidence>
<organism evidence="12 13">
    <name type="scientific">Anaerosacchariphilus polymeriproducens</name>
    <dbReference type="NCBI Taxonomy" id="1812858"/>
    <lineage>
        <taxon>Bacteria</taxon>
        <taxon>Bacillati</taxon>
        <taxon>Bacillota</taxon>
        <taxon>Clostridia</taxon>
        <taxon>Lachnospirales</taxon>
        <taxon>Lachnospiraceae</taxon>
        <taxon>Anaerosacchariphilus</taxon>
    </lineage>
</organism>
<dbReference type="EMBL" id="QRCT01000034">
    <property type="protein sequence ID" value="RDU23015.1"/>
    <property type="molecule type" value="Genomic_DNA"/>
</dbReference>
<dbReference type="InterPro" id="IPR036640">
    <property type="entry name" value="ABC1_TM_sf"/>
</dbReference>
<keyword evidence="8 9" id="KW-0472">Membrane</keyword>
<keyword evidence="4 9" id="KW-0812">Transmembrane</keyword>